<evidence type="ECO:0000313" key="3">
    <source>
        <dbReference type="Proteomes" id="UP000243077"/>
    </source>
</evidence>
<dbReference type="AlphaFoldDB" id="A0A2L2BRS2"/>
<dbReference type="EMBL" id="CP026923">
    <property type="protein sequence ID" value="AVG24351.1"/>
    <property type="molecule type" value="Genomic_DNA"/>
</dbReference>
<reference evidence="2 3" key="1">
    <citation type="submission" date="2018-02" db="EMBL/GenBank/DDBJ databases">
        <title>Complete genome of the streamlined marine actinobacterium Pontimonas salivibrio CL-TW6 adapted to coastal planktonic lifestype.</title>
        <authorList>
            <person name="Cho B.C."/>
            <person name="Hardies S.C."/>
            <person name="Jang G.I."/>
            <person name="Hwang C.Y."/>
        </authorList>
    </citation>
    <scope>NUCLEOTIDE SEQUENCE [LARGE SCALE GENOMIC DNA]</scope>
    <source>
        <strain evidence="2 3">CL-TW6</strain>
    </source>
</reference>
<proteinExistence type="predicted"/>
<sequence length="585" mass="59199">MCRRGTRATQRSVAPSGDGTSGSPYEIASPDNLVWLSWAASADNTGSDPSRADALGASYRQTVDIDLGGCEWKPIGEAVLKFTGSYNGQGNIVKNPVVAGNENYAGFFGYLASGGVLSNIGLVDVDVSGRLYAGGLVGRLDSATVSGAFVSGSVEAWQKVGGLVGYSLSASRVTDSYSTASVGGFRLVLNDGRTFDPADVGGLIGQADGASHDRLFSIGAVSAVDGVTHTDFGGFAGSGKATTNSFWNSETSLQSTSAAGEGKTTDEMTSLATFNDTATEGLDAAWGIVDGWEAYDFDTPTNVWGICSRANDGYPFLLWEYTEDPCVVPDSGGGGDTGRNDDDDDDTVAAAVTPAPAVTAPVRPRVAEAAPAPTTTVEGPVWRGGVVSAPPRVPTVLVGGVPTIVEESSPDPTTLSVVAGSLSLGVSVDGGSGGVSRSDDGLNRLSVKAGSVAVLQGAGLEPGASVQVFIPLGVDDSRELASITVAADGTFSGELPVSTDPLAEPLPIGERLLQLVSVDADGNQVVLEMAVNVAQGDPAPALDRDAGDIPVVEPGATAVTSAGVVTEATTTALPDQNIAVVEGDT</sequence>
<protein>
    <submittedName>
        <fullName evidence="2">M26 peptidase</fullName>
    </submittedName>
</protein>
<gene>
    <name evidence="2" type="ORF">C3B54_111408</name>
</gene>
<dbReference type="KEGG" id="psai:C3B54_111408"/>
<feature type="region of interest" description="Disordered" evidence="1">
    <location>
        <begin position="1"/>
        <end position="25"/>
    </location>
</feature>
<dbReference type="Proteomes" id="UP000243077">
    <property type="component" value="Chromosome"/>
</dbReference>
<accession>A0A2L2BRS2</accession>
<dbReference type="Gene3D" id="2.160.20.110">
    <property type="match status" value="1"/>
</dbReference>
<evidence type="ECO:0000256" key="1">
    <source>
        <dbReference type="SAM" id="MobiDB-lite"/>
    </source>
</evidence>
<name>A0A2L2BRS2_9MICO</name>
<keyword evidence="3" id="KW-1185">Reference proteome</keyword>
<evidence type="ECO:0000313" key="2">
    <source>
        <dbReference type="EMBL" id="AVG24351.1"/>
    </source>
</evidence>
<organism evidence="2 3">
    <name type="scientific">Pontimonas salivibrio</name>
    <dbReference type="NCBI Taxonomy" id="1159327"/>
    <lineage>
        <taxon>Bacteria</taxon>
        <taxon>Bacillati</taxon>
        <taxon>Actinomycetota</taxon>
        <taxon>Actinomycetes</taxon>
        <taxon>Micrococcales</taxon>
        <taxon>Microbacteriaceae</taxon>
        <taxon>Pontimonas</taxon>
    </lineage>
</organism>